<evidence type="ECO:0000313" key="3">
    <source>
        <dbReference type="Proteomes" id="UP000237718"/>
    </source>
</evidence>
<dbReference type="PANTHER" id="PTHR13696:SF52">
    <property type="entry name" value="PARA FAMILY PROTEIN CT_582"/>
    <property type="match status" value="1"/>
</dbReference>
<proteinExistence type="predicted"/>
<sequence>MNYRNAKYSFAETERYNTRQVVTKTLDMNQRIRQNAEALTAALEHHMLASFAPDARKELRLFSAGEAAEMLGISASFLRKLHFDNRIQDVHTTPGGRRHYSADDLIAIRQTLEAGAKTPGAYLKGRREGDKVQVLSFLNFKGGSGKTTSSIHTAQRLALKGYRVLAVDIDPQASLTSLFGYRPEYDFLESGTIYDAIRYVDPVPLSQVIQKTYFSSIDLAPAGLMLQEFEHETPQALLNNIQPPFFARMATVLQEVEENYDVILFDCPPQLGYLTMSALCASTGVLITVVPNMLDVASMSQFLQMSADLLDVVHNAGAQMEFDFLRFLINRYEPNDGPQQQVVAFLRQLFNKEVMTAHMLKSTAISDAGLTQQTVYEVERSQFHRTTYDRAVDSLNQVNDEIETLLQTAWGR</sequence>
<evidence type="ECO:0000259" key="1">
    <source>
        <dbReference type="Pfam" id="PF13614"/>
    </source>
</evidence>
<dbReference type="InterPro" id="IPR025669">
    <property type="entry name" value="AAA_dom"/>
</dbReference>
<dbReference type="Gene3D" id="3.40.50.300">
    <property type="entry name" value="P-loop containing nucleotide triphosphate hydrolases"/>
    <property type="match status" value="1"/>
</dbReference>
<dbReference type="SUPFAM" id="SSF52540">
    <property type="entry name" value="P-loop containing nucleoside triphosphate hydrolases"/>
    <property type="match status" value="1"/>
</dbReference>
<organism evidence="2 3">
    <name type="scientific">Tritonibacter scottomollicae</name>
    <name type="common">Epibacterium scottomollicae</name>
    <dbReference type="NCBI Taxonomy" id="483013"/>
    <lineage>
        <taxon>Bacteria</taxon>
        <taxon>Pseudomonadati</taxon>
        <taxon>Pseudomonadota</taxon>
        <taxon>Alphaproteobacteria</taxon>
        <taxon>Rhodobacterales</taxon>
        <taxon>Paracoccaceae</taxon>
        <taxon>Tritonibacter</taxon>
    </lineage>
</organism>
<dbReference type="InterPro" id="IPR027417">
    <property type="entry name" value="P-loop_NTPase"/>
</dbReference>
<dbReference type="PANTHER" id="PTHR13696">
    <property type="entry name" value="P-LOOP CONTAINING NUCLEOSIDE TRIPHOSPHATE HYDROLASE"/>
    <property type="match status" value="1"/>
</dbReference>
<dbReference type="CDD" id="cd02042">
    <property type="entry name" value="ParAB_family"/>
    <property type="match status" value="1"/>
</dbReference>
<protein>
    <submittedName>
        <fullName evidence="2">Chromosome partitioning protein</fullName>
    </submittedName>
</protein>
<dbReference type="EMBL" id="PVUF01000027">
    <property type="protein sequence ID" value="PRZ43764.1"/>
    <property type="molecule type" value="Genomic_DNA"/>
</dbReference>
<dbReference type="AlphaFoldDB" id="A0A2T1A5D0"/>
<evidence type="ECO:0000313" key="2">
    <source>
        <dbReference type="EMBL" id="PRZ43764.1"/>
    </source>
</evidence>
<dbReference type="InterPro" id="IPR017818">
    <property type="entry name" value="Plasmid_partition_RepA"/>
</dbReference>
<reference evidence="2 3" key="1">
    <citation type="submission" date="2018-03" db="EMBL/GenBank/DDBJ databases">
        <title>Genomic Encyclopedia of Archaeal and Bacterial Type Strains, Phase II (KMG-II): from individual species to whole genera.</title>
        <authorList>
            <person name="Goeker M."/>
        </authorList>
    </citation>
    <scope>NUCLEOTIDE SEQUENCE [LARGE SCALE GENOMIC DNA]</scope>
    <source>
        <strain evidence="2 3">DSM 25328</strain>
    </source>
</reference>
<dbReference type="NCBIfam" id="TIGR03453">
    <property type="entry name" value="partition_RepA"/>
    <property type="match status" value="1"/>
</dbReference>
<dbReference type="InterPro" id="IPR009061">
    <property type="entry name" value="DNA-bd_dom_put_sf"/>
</dbReference>
<dbReference type="InterPro" id="IPR050678">
    <property type="entry name" value="DNA_Partitioning_ATPase"/>
</dbReference>
<dbReference type="Pfam" id="PF13614">
    <property type="entry name" value="AAA_31"/>
    <property type="match status" value="1"/>
</dbReference>
<dbReference type="SUPFAM" id="SSF46955">
    <property type="entry name" value="Putative DNA-binding domain"/>
    <property type="match status" value="1"/>
</dbReference>
<comment type="caution">
    <text evidence="2">The sequence shown here is derived from an EMBL/GenBank/DDBJ whole genome shotgun (WGS) entry which is preliminary data.</text>
</comment>
<dbReference type="Gene3D" id="1.10.1660.10">
    <property type="match status" value="1"/>
</dbReference>
<gene>
    <name evidence="2" type="ORF">CLV89_1275</name>
</gene>
<dbReference type="Proteomes" id="UP000237718">
    <property type="component" value="Unassembled WGS sequence"/>
</dbReference>
<accession>A0A2T1A5D0</accession>
<feature type="domain" description="AAA" evidence="1">
    <location>
        <begin position="133"/>
        <end position="305"/>
    </location>
</feature>
<name>A0A2T1A5D0_TRISK</name>